<dbReference type="InterPro" id="IPR011009">
    <property type="entry name" value="Kinase-like_dom_sf"/>
</dbReference>
<keyword evidence="13" id="KW-1133">Transmembrane helix</keyword>
<dbReference type="RefSeq" id="XP_068369829.1">
    <property type="nucleotide sequence ID" value="XM_068513887.1"/>
</dbReference>
<dbReference type="InterPro" id="IPR039192">
    <property type="entry name" value="STKc_GSK3"/>
</dbReference>
<dbReference type="InterPro" id="IPR017441">
    <property type="entry name" value="Protein_kinase_ATP_BS"/>
</dbReference>
<dbReference type="GO" id="GO:0007165">
    <property type="term" value="P:signal transduction"/>
    <property type="evidence" value="ECO:0007669"/>
    <property type="project" value="TreeGrafter"/>
</dbReference>
<dbReference type="VEuPathDB" id="TrichDB:TRFO_41620"/>
<evidence type="ECO:0000256" key="11">
    <source>
        <dbReference type="PROSITE-ProRule" id="PRU10141"/>
    </source>
</evidence>
<evidence type="ECO:0000256" key="6">
    <source>
        <dbReference type="ARBA" id="ARBA00022741"/>
    </source>
</evidence>
<evidence type="ECO:0000256" key="9">
    <source>
        <dbReference type="ARBA" id="ARBA00047899"/>
    </source>
</evidence>
<evidence type="ECO:0000256" key="2">
    <source>
        <dbReference type="ARBA" id="ARBA00012513"/>
    </source>
</evidence>
<protein>
    <recommendedName>
        <fullName evidence="2">non-specific serine/threonine protein kinase</fullName>
        <ecNumber evidence="2">2.7.11.1</ecNumber>
    </recommendedName>
</protein>
<dbReference type="PROSITE" id="PS00108">
    <property type="entry name" value="PROTEIN_KINASE_ST"/>
    <property type="match status" value="1"/>
</dbReference>
<organism evidence="15 16">
    <name type="scientific">Tritrichomonas foetus</name>
    <dbReference type="NCBI Taxonomy" id="1144522"/>
    <lineage>
        <taxon>Eukaryota</taxon>
        <taxon>Metamonada</taxon>
        <taxon>Parabasalia</taxon>
        <taxon>Tritrichomonadida</taxon>
        <taxon>Tritrichomonadidae</taxon>
        <taxon>Tritrichomonas</taxon>
    </lineage>
</organism>
<dbReference type="GO" id="GO:0004674">
    <property type="term" value="F:protein serine/threonine kinase activity"/>
    <property type="evidence" value="ECO:0007669"/>
    <property type="project" value="UniProtKB-KW"/>
</dbReference>
<keyword evidence="16" id="KW-1185">Reference proteome</keyword>
<evidence type="ECO:0000256" key="1">
    <source>
        <dbReference type="ARBA" id="ARBA00005527"/>
    </source>
</evidence>
<feature type="binding site" evidence="11">
    <location>
        <position position="73"/>
    </location>
    <ligand>
        <name>ATP</name>
        <dbReference type="ChEBI" id="CHEBI:30616"/>
    </ligand>
</feature>
<dbReference type="OrthoDB" id="272141at2759"/>
<name>A0A1J4L444_9EUKA</name>
<keyword evidence="8 11" id="KW-0067">ATP-binding</keyword>
<reference evidence="15" key="1">
    <citation type="submission" date="2016-10" db="EMBL/GenBank/DDBJ databases">
        <authorList>
            <person name="Benchimol M."/>
            <person name="Almeida L.G."/>
            <person name="Vasconcelos A.T."/>
            <person name="Perreira-Neves A."/>
            <person name="Rosa I.A."/>
            <person name="Tasca T."/>
            <person name="Bogo M.R."/>
            <person name="de Souza W."/>
        </authorList>
    </citation>
    <scope>NUCLEOTIDE SEQUENCE [LARGE SCALE GENOMIC DNA]</scope>
    <source>
        <strain evidence="15">K</strain>
    </source>
</reference>
<keyword evidence="5" id="KW-0808">Transferase</keyword>
<dbReference type="PROSITE" id="PS50011">
    <property type="entry name" value="PROTEIN_KINASE_DOM"/>
    <property type="match status" value="1"/>
</dbReference>
<dbReference type="InterPro" id="IPR050591">
    <property type="entry name" value="GSK-3"/>
</dbReference>
<evidence type="ECO:0000256" key="4">
    <source>
        <dbReference type="ARBA" id="ARBA00022553"/>
    </source>
</evidence>
<dbReference type="GO" id="GO:0005634">
    <property type="term" value="C:nucleus"/>
    <property type="evidence" value="ECO:0007669"/>
    <property type="project" value="TreeGrafter"/>
</dbReference>
<feature type="transmembrane region" description="Helical" evidence="13">
    <location>
        <begin position="140"/>
        <end position="158"/>
    </location>
</feature>
<evidence type="ECO:0000259" key="14">
    <source>
        <dbReference type="PROSITE" id="PS50011"/>
    </source>
</evidence>
<gene>
    <name evidence="15" type="ORF">TRFO_41620</name>
</gene>
<evidence type="ECO:0000313" key="16">
    <source>
        <dbReference type="Proteomes" id="UP000179807"/>
    </source>
</evidence>
<evidence type="ECO:0000313" key="15">
    <source>
        <dbReference type="EMBL" id="OHT16693.1"/>
    </source>
</evidence>
<evidence type="ECO:0000256" key="7">
    <source>
        <dbReference type="ARBA" id="ARBA00022777"/>
    </source>
</evidence>
<keyword evidence="13" id="KW-0812">Transmembrane</keyword>
<keyword evidence="7 15" id="KW-0418">Kinase</keyword>
<evidence type="ECO:0000256" key="5">
    <source>
        <dbReference type="ARBA" id="ARBA00022679"/>
    </source>
</evidence>
<dbReference type="Gene3D" id="3.30.200.20">
    <property type="entry name" value="Phosphorylase Kinase, domain 1"/>
    <property type="match status" value="1"/>
</dbReference>
<comment type="catalytic activity">
    <reaction evidence="10">
        <text>L-seryl-[protein] + ATP = O-phospho-L-seryl-[protein] + ADP + H(+)</text>
        <dbReference type="Rhea" id="RHEA:17989"/>
        <dbReference type="Rhea" id="RHEA-COMP:9863"/>
        <dbReference type="Rhea" id="RHEA-COMP:11604"/>
        <dbReference type="ChEBI" id="CHEBI:15378"/>
        <dbReference type="ChEBI" id="CHEBI:29999"/>
        <dbReference type="ChEBI" id="CHEBI:30616"/>
        <dbReference type="ChEBI" id="CHEBI:83421"/>
        <dbReference type="ChEBI" id="CHEBI:456216"/>
        <dbReference type="EC" id="2.7.11.1"/>
    </reaction>
</comment>
<evidence type="ECO:0000256" key="10">
    <source>
        <dbReference type="ARBA" id="ARBA00048679"/>
    </source>
</evidence>
<evidence type="ECO:0000256" key="13">
    <source>
        <dbReference type="SAM" id="Phobius"/>
    </source>
</evidence>
<comment type="caution">
    <text evidence="15">The sequence shown here is derived from an EMBL/GenBank/DDBJ whole genome shotgun (WGS) entry which is preliminary data.</text>
</comment>
<comment type="similarity">
    <text evidence="1">Belongs to the protein kinase superfamily. CMGC Ser/Thr protein kinase family. GSK-3 subfamily.</text>
</comment>
<dbReference type="PROSITE" id="PS00107">
    <property type="entry name" value="PROTEIN_KINASE_ATP"/>
    <property type="match status" value="1"/>
</dbReference>
<dbReference type="FunFam" id="1.10.510.10:FF:000688">
    <property type="entry name" value="RIM11p Protein kinase"/>
    <property type="match status" value="1"/>
</dbReference>
<dbReference type="AlphaFoldDB" id="A0A1J4L444"/>
<dbReference type="Proteomes" id="UP000179807">
    <property type="component" value="Unassembled WGS sequence"/>
</dbReference>
<dbReference type="GeneID" id="94848591"/>
<dbReference type="Pfam" id="PF00069">
    <property type="entry name" value="Pkinase"/>
    <property type="match status" value="1"/>
</dbReference>
<dbReference type="EMBL" id="MLAK01000079">
    <property type="protein sequence ID" value="OHT16693.1"/>
    <property type="molecule type" value="Genomic_DNA"/>
</dbReference>
<evidence type="ECO:0000256" key="3">
    <source>
        <dbReference type="ARBA" id="ARBA00022527"/>
    </source>
</evidence>
<dbReference type="PANTHER" id="PTHR24057:SF0">
    <property type="entry name" value="PROTEIN KINASE SHAGGY-RELATED"/>
    <property type="match status" value="1"/>
</dbReference>
<dbReference type="GO" id="GO:0005737">
    <property type="term" value="C:cytoplasm"/>
    <property type="evidence" value="ECO:0007669"/>
    <property type="project" value="TreeGrafter"/>
</dbReference>
<keyword evidence="6 11" id="KW-0547">Nucleotide-binding</keyword>
<dbReference type="GO" id="GO:0005524">
    <property type="term" value="F:ATP binding"/>
    <property type="evidence" value="ECO:0007669"/>
    <property type="project" value="UniProtKB-UniRule"/>
</dbReference>
<comment type="catalytic activity">
    <reaction evidence="9">
        <text>L-threonyl-[protein] + ATP = O-phospho-L-threonyl-[protein] + ADP + H(+)</text>
        <dbReference type="Rhea" id="RHEA:46608"/>
        <dbReference type="Rhea" id="RHEA-COMP:11060"/>
        <dbReference type="Rhea" id="RHEA-COMP:11605"/>
        <dbReference type="ChEBI" id="CHEBI:15378"/>
        <dbReference type="ChEBI" id="CHEBI:30013"/>
        <dbReference type="ChEBI" id="CHEBI:30616"/>
        <dbReference type="ChEBI" id="CHEBI:61977"/>
        <dbReference type="ChEBI" id="CHEBI:456216"/>
        <dbReference type="EC" id="2.7.11.1"/>
    </reaction>
</comment>
<dbReference type="SMART" id="SM00220">
    <property type="entry name" value="S_TKc"/>
    <property type="match status" value="1"/>
</dbReference>
<dbReference type="SUPFAM" id="SSF56112">
    <property type="entry name" value="Protein kinase-like (PK-like)"/>
    <property type="match status" value="1"/>
</dbReference>
<sequence>MSQRYTRRQTDRPKNLKIQSAIGRSTVLTGHSTSPLLTPKMPKYRPITIVGQGAFGVVYSARAPDNSIVAIKKVLIDPRYKNREYDILKKIDHRNCIKMQTSFKSHGKKNEIYLNIVMDYFPMSLHQFNMSHRKERKFPALIYVRLYGFQIFAGLNYLHSMGITHRDMKPQNVLIDPESGELNICDFGSAKELKPGESSVSYIASRFYRAPELMYNCQSYTNSIDIWAAGCIIAEMLMAGSPLFQGSSSIGQLLEIIKMLGPPTDDDLNSFQHDDVDYSNISQVTSLTKVLPQHTPPDILELLQQIFVYNPSARPTALQCMRHKCFNRLFSKNIMLPNKRPLPLLERNPTNELYSSSYYSEEGEANKHE</sequence>
<evidence type="ECO:0000256" key="8">
    <source>
        <dbReference type="ARBA" id="ARBA00022840"/>
    </source>
</evidence>
<dbReference type="GO" id="GO:0030154">
    <property type="term" value="P:cell differentiation"/>
    <property type="evidence" value="ECO:0007669"/>
    <property type="project" value="TreeGrafter"/>
</dbReference>
<dbReference type="CDD" id="cd14137">
    <property type="entry name" value="STKc_GSK3"/>
    <property type="match status" value="1"/>
</dbReference>
<keyword evidence="13" id="KW-0472">Membrane</keyword>
<dbReference type="EC" id="2.7.11.1" evidence="2"/>
<proteinExistence type="inferred from homology"/>
<dbReference type="Gene3D" id="1.10.510.10">
    <property type="entry name" value="Transferase(Phosphotransferase) domain 1"/>
    <property type="match status" value="1"/>
</dbReference>
<keyword evidence="4" id="KW-0597">Phosphoprotein</keyword>
<keyword evidence="3 12" id="KW-0723">Serine/threonine-protein kinase</keyword>
<evidence type="ECO:0000256" key="12">
    <source>
        <dbReference type="RuleBase" id="RU000304"/>
    </source>
</evidence>
<feature type="domain" description="Protein kinase" evidence="14">
    <location>
        <begin position="44"/>
        <end position="326"/>
    </location>
</feature>
<accession>A0A1J4L444</accession>
<dbReference type="InterPro" id="IPR008271">
    <property type="entry name" value="Ser/Thr_kinase_AS"/>
</dbReference>
<dbReference type="PANTHER" id="PTHR24057">
    <property type="entry name" value="GLYCOGEN SYNTHASE KINASE-3 ALPHA"/>
    <property type="match status" value="1"/>
</dbReference>
<dbReference type="InterPro" id="IPR000719">
    <property type="entry name" value="Prot_kinase_dom"/>
</dbReference>